<accession>A0AAV4UKC1</accession>
<reference evidence="1 2" key="1">
    <citation type="submission" date="2021-06" db="EMBL/GenBank/DDBJ databases">
        <title>Caerostris darwini draft genome.</title>
        <authorList>
            <person name="Kono N."/>
            <person name="Arakawa K."/>
        </authorList>
    </citation>
    <scope>NUCLEOTIDE SEQUENCE [LARGE SCALE GENOMIC DNA]</scope>
</reference>
<name>A0AAV4UKC1_9ARAC</name>
<dbReference type="AlphaFoldDB" id="A0AAV4UKC1"/>
<dbReference type="Proteomes" id="UP001054837">
    <property type="component" value="Unassembled WGS sequence"/>
</dbReference>
<protein>
    <submittedName>
        <fullName evidence="1">Uncharacterized protein</fullName>
    </submittedName>
</protein>
<keyword evidence="2" id="KW-1185">Reference proteome</keyword>
<proteinExistence type="predicted"/>
<gene>
    <name evidence="1" type="ORF">CDAR_294621</name>
</gene>
<sequence length="120" mass="13624">MLFHCPVGGCAVKSLLFSTRDPCREPPPLSRSSSLHTFLEAKYRYDEDEPMPLKEFSALDGLPRSLLEGRPSEPFVASLPQSPRRYVHYSPNGMFAKQELTMNNKNMMYSLDNSPRATLQ</sequence>
<organism evidence="1 2">
    <name type="scientific">Caerostris darwini</name>
    <dbReference type="NCBI Taxonomy" id="1538125"/>
    <lineage>
        <taxon>Eukaryota</taxon>
        <taxon>Metazoa</taxon>
        <taxon>Ecdysozoa</taxon>
        <taxon>Arthropoda</taxon>
        <taxon>Chelicerata</taxon>
        <taxon>Arachnida</taxon>
        <taxon>Araneae</taxon>
        <taxon>Araneomorphae</taxon>
        <taxon>Entelegynae</taxon>
        <taxon>Araneoidea</taxon>
        <taxon>Araneidae</taxon>
        <taxon>Caerostris</taxon>
    </lineage>
</organism>
<dbReference type="EMBL" id="BPLQ01011490">
    <property type="protein sequence ID" value="GIY58285.1"/>
    <property type="molecule type" value="Genomic_DNA"/>
</dbReference>
<evidence type="ECO:0000313" key="1">
    <source>
        <dbReference type="EMBL" id="GIY58285.1"/>
    </source>
</evidence>
<evidence type="ECO:0000313" key="2">
    <source>
        <dbReference type="Proteomes" id="UP001054837"/>
    </source>
</evidence>
<comment type="caution">
    <text evidence="1">The sequence shown here is derived from an EMBL/GenBank/DDBJ whole genome shotgun (WGS) entry which is preliminary data.</text>
</comment>